<name>A0A1F7X7K4_9BACT</name>
<reference evidence="2 3" key="1">
    <citation type="journal article" date="2016" name="Nat. Commun.">
        <title>Thousands of microbial genomes shed light on interconnected biogeochemical processes in an aquifer system.</title>
        <authorList>
            <person name="Anantharaman K."/>
            <person name="Brown C.T."/>
            <person name="Hug L.A."/>
            <person name="Sharon I."/>
            <person name="Castelle C.J."/>
            <person name="Probst A.J."/>
            <person name="Thomas B.C."/>
            <person name="Singh A."/>
            <person name="Wilkins M.J."/>
            <person name="Karaoz U."/>
            <person name="Brodie E.L."/>
            <person name="Williams K.H."/>
            <person name="Hubbard S.S."/>
            <person name="Banfield J.F."/>
        </authorList>
    </citation>
    <scope>NUCLEOTIDE SEQUENCE [LARGE SCALE GENOMIC DNA]</scope>
</reference>
<dbReference type="Proteomes" id="UP000177053">
    <property type="component" value="Unassembled WGS sequence"/>
</dbReference>
<keyword evidence="1" id="KW-1133">Transmembrane helix</keyword>
<feature type="transmembrane region" description="Helical" evidence="1">
    <location>
        <begin position="12"/>
        <end position="28"/>
    </location>
</feature>
<feature type="transmembrane region" description="Helical" evidence="1">
    <location>
        <begin position="117"/>
        <end position="135"/>
    </location>
</feature>
<sequence>MKKILFNHKLQMIIIFIILFVFVLFQYFKSFHFNQDMIWRIDEKRREHLVFLFKESRLIHNKLLFFIDIIIGIYLQYLSPLTLFSQTSSFVINLLLLGLFFNGVTIYLKSKLKMKKILGVWVLIYPAFSALNINYPDKYSIIPITVPFLIVGSFSLVKTLHRK</sequence>
<feature type="transmembrane region" description="Helical" evidence="1">
    <location>
        <begin position="90"/>
        <end position="108"/>
    </location>
</feature>
<dbReference type="AlphaFoldDB" id="A0A1F7X7K4"/>
<gene>
    <name evidence="2" type="ORF">A2Z22_05400</name>
</gene>
<organism evidence="2 3">
    <name type="scientific">Candidatus Woesebacteria bacterium RBG_16_34_12</name>
    <dbReference type="NCBI Taxonomy" id="1802480"/>
    <lineage>
        <taxon>Bacteria</taxon>
        <taxon>Candidatus Woeseibacteriota</taxon>
    </lineage>
</organism>
<evidence type="ECO:0000313" key="2">
    <source>
        <dbReference type="EMBL" id="OGM10709.1"/>
    </source>
</evidence>
<protein>
    <submittedName>
        <fullName evidence="2">Uncharacterized protein</fullName>
    </submittedName>
</protein>
<evidence type="ECO:0000256" key="1">
    <source>
        <dbReference type="SAM" id="Phobius"/>
    </source>
</evidence>
<feature type="transmembrane region" description="Helical" evidence="1">
    <location>
        <begin position="63"/>
        <end position="84"/>
    </location>
</feature>
<keyword evidence="1" id="KW-0472">Membrane</keyword>
<proteinExistence type="predicted"/>
<accession>A0A1F7X7K4</accession>
<comment type="caution">
    <text evidence="2">The sequence shown here is derived from an EMBL/GenBank/DDBJ whole genome shotgun (WGS) entry which is preliminary data.</text>
</comment>
<dbReference type="EMBL" id="MGFS01000032">
    <property type="protein sequence ID" value="OGM10709.1"/>
    <property type="molecule type" value="Genomic_DNA"/>
</dbReference>
<evidence type="ECO:0000313" key="3">
    <source>
        <dbReference type="Proteomes" id="UP000177053"/>
    </source>
</evidence>
<feature type="transmembrane region" description="Helical" evidence="1">
    <location>
        <begin position="141"/>
        <end position="160"/>
    </location>
</feature>
<keyword evidence="1" id="KW-0812">Transmembrane</keyword>